<dbReference type="GO" id="GO:0004803">
    <property type="term" value="F:transposase activity"/>
    <property type="evidence" value="ECO:0007669"/>
    <property type="project" value="InterPro"/>
</dbReference>
<dbReference type="Gene3D" id="1.10.10.10">
    <property type="entry name" value="Winged helix-like DNA-binding domain superfamily/Winged helix DNA-binding domain"/>
    <property type="match status" value="1"/>
</dbReference>
<dbReference type="AlphaFoldDB" id="A0A2A9ERI2"/>
<dbReference type="GO" id="GO:0003677">
    <property type="term" value="F:DNA binding"/>
    <property type="evidence" value="ECO:0007669"/>
    <property type="project" value="InterPro"/>
</dbReference>
<keyword evidence="4" id="KW-1185">Reference proteome</keyword>
<dbReference type="Pfam" id="PF01527">
    <property type="entry name" value="HTH_Tnp_1"/>
    <property type="match status" value="1"/>
</dbReference>
<gene>
    <name evidence="2" type="ORF">ATJ97_1010</name>
    <name evidence="3" type="ORF">ATJ97_3424</name>
</gene>
<dbReference type="InterPro" id="IPR002514">
    <property type="entry name" value="Transposase_8"/>
</dbReference>
<evidence type="ECO:0000256" key="1">
    <source>
        <dbReference type="SAM" id="Coils"/>
    </source>
</evidence>
<organism evidence="3 4">
    <name type="scientific">Georgenia soli</name>
    <dbReference type="NCBI Taxonomy" id="638953"/>
    <lineage>
        <taxon>Bacteria</taxon>
        <taxon>Bacillati</taxon>
        <taxon>Actinomycetota</taxon>
        <taxon>Actinomycetes</taxon>
        <taxon>Micrococcales</taxon>
        <taxon>Bogoriellaceae</taxon>
        <taxon>Georgenia</taxon>
    </lineage>
</organism>
<dbReference type="InterPro" id="IPR036388">
    <property type="entry name" value="WH-like_DNA-bd_sf"/>
</dbReference>
<feature type="coiled-coil region" evidence="1">
    <location>
        <begin position="63"/>
        <end position="90"/>
    </location>
</feature>
<proteinExistence type="predicted"/>
<name>A0A2A9ERI2_9MICO</name>
<evidence type="ECO:0000313" key="2">
    <source>
        <dbReference type="EMBL" id="PFG38532.1"/>
    </source>
</evidence>
<protein>
    <submittedName>
        <fullName evidence="3">Transposase</fullName>
    </submittedName>
</protein>
<evidence type="ECO:0000313" key="3">
    <source>
        <dbReference type="EMBL" id="PFG40882.1"/>
    </source>
</evidence>
<accession>A0A2A9ERI2</accession>
<dbReference type="EMBL" id="PDJI01000004">
    <property type="protein sequence ID" value="PFG38532.1"/>
    <property type="molecule type" value="Genomic_DNA"/>
</dbReference>
<sequence>MPKQYDAAAKERAVRMVREQVPEYGSITKACEAVAARLGMSRETLRGWVRQGDVDAGARDGMTTQEREEIKALKARVRRLEEDNAILRSAATFFAGELDPRNR</sequence>
<dbReference type="GO" id="GO:0006313">
    <property type="term" value="P:DNA transposition"/>
    <property type="evidence" value="ECO:0007669"/>
    <property type="project" value="InterPro"/>
</dbReference>
<dbReference type="InterPro" id="IPR009057">
    <property type="entry name" value="Homeodomain-like_sf"/>
</dbReference>
<evidence type="ECO:0000313" key="4">
    <source>
        <dbReference type="Proteomes" id="UP000222106"/>
    </source>
</evidence>
<keyword evidence="1" id="KW-0175">Coiled coil</keyword>
<dbReference type="EMBL" id="PDJI01000004">
    <property type="protein sequence ID" value="PFG40882.1"/>
    <property type="molecule type" value="Genomic_DNA"/>
</dbReference>
<comment type="caution">
    <text evidence="3">The sequence shown here is derived from an EMBL/GenBank/DDBJ whole genome shotgun (WGS) entry which is preliminary data.</text>
</comment>
<dbReference type="Proteomes" id="UP000222106">
    <property type="component" value="Unassembled WGS sequence"/>
</dbReference>
<dbReference type="SUPFAM" id="SSF46689">
    <property type="entry name" value="Homeodomain-like"/>
    <property type="match status" value="1"/>
</dbReference>
<reference evidence="3 4" key="1">
    <citation type="submission" date="2017-10" db="EMBL/GenBank/DDBJ databases">
        <title>Sequencing the genomes of 1000 actinobacteria strains.</title>
        <authorList>
            <person name="Klenk H.-P."/>
        </authorList>
    </citation>
    <scope>NUCLEOTIDE SEQUENCE [LARGE SCALE GENOMIC DNA]</scope>
    <source>
        <strain evidence="3 4">DSM 21838</strain>
    </source>
</reference>